<gene>
    <name evidence="2" type="ORF">MAGR_34080</name>
</gene>
<evidence type="ECO:0000256" key="1">
    <source>
        <dbReference type="SAM" id="MobiDB-lite"/>
    </source>
</evidence>
<reference evidence="2 3" key="1">
    <citation type="journal article" date="2019" name="Emerg. Microbes Infect.">
        <title>Comprehensive subspecies identification of 175 nontuberculous mycobacteria species based on 7547 genomic profiles.</title>
        <authorList>
            <person name="Matsumoto Y."/>
            <person name="Kinjo T."/>
            <person name="Motooka D."/>
            <person name="Nabeya D."/>
            <person name="Jung N."/>
            <person name="Uechi K."/>
            <person name="Horii T."/>
            <person name="Iida T."/>
            <person name="Fujita J."/>
            <person name="Nakamura S."/>
        </authorList>
    </citation>
    <scope>NUCLEOTIDE SEQUENCE [LARGE SCALE GENOMIC DNA]</scope>
    <source>
        <strain evidence="2 3">JCM 6377</strain>
    </source>
</reference>
<protein>
    <submittedName>
        <fullName evidence="2">Uncharacterized protein</fullName>
    </submittedName>
</protein>
<sequence>MAELHDITARLAEGRPAVDTIGDYVWACHLLGYQNPDLTLHAAQVRDWYSSEDGMDLGALEADRVALVAAAAAAEDAQRLQDKQFDVLAAAWQGRGGEASHGFLERHGEASAAAVAALRHAADTLSALRDDLWRAVDDKVTTAVAIDDRRQAERPAWLAATRTVTTGVGDRAVASELVDQEVKPFVNNDIRSDWLTAMQKAIAAVSAAFDAATGALTGQPATPFEVPGDLGPTPTAPSGHSDVVTPAAPAAGWASPASAAPAPIAGPPPAAPPATATSAPPPPSVAAPEPAPIPPPAMPSLGEIAGGLPNAARGLAGLGSQLADAIGGLFDRSEYALPDAAELKDNEDTTLDDDETREVDETPGDKPDDEKPDDEPEDEKAEETEELAASDDGAEADEPQPACPEEATDPPPAEEPAPTPPPAPVPPPPQPVSEPPPDAESLGAQTPCEIAADELPQAGP</sequence>
<dbReference type="AlphaFoldDB" id="A0A7I9W3Q1"/>
<comment type="caution">
    <text evidence="2">The sequence shown here is derived from an EMBL/GenBank/DDBJ whole genome shotgun (WGS) entry which is preliminary data.</text>
</comment>
<organism evidence="2 3">
    <name type="scientific">Mycolicibacterium agri</name>
    <name type="common">Mycobacterium agri</name>
    <dbReference type="NCBI Taxonomy" id="36811"/>
    <lineage>
        <taxon>Bacteria</taxon>
        <taxon>Bacillati</taxon>
        <taxon>Actinomycetota</taxon>
        <taxon>Actinomycetes</taxon>
        <taxon>Mycobacteriales</taxon>
        <taxon>Mycobacteriaceae</taxon>
        <taxon>Mycolicibacterium</taxon>
    </lineage>
</organism>
<feature type="compositionally biased region" description="Pro residues" evidence="1">
    <location>
        <begin position="279"/>
        <end position="298"/>
    </location>
</feature>
<feature type="compositionally biased region" description="Low complexity" evidence="1">
    <location>
        <begin position="246"/>
        <end position="263"/>
    </location>
</feature>
<proteinExistence type="predicted"/>
<feature type="compositionally biased region" description="Basic and acidic residues" evidence="1">
    <location>
        <begin position="359"/>
        <end position="369"/>
    </location>
</feature>
<evidence type="ECO:0000313" key="2">
    <source>
        <dbReference type="EMBL" id="GFG51967.1"/>
    </source>
</evidence>
<evidence type="ECO:0000313" key="3">
    <source>
        <dbReference type="Proteomes" id="UP000465302"/>
    </source>
</evidence>
<dbReference type="Proteomes" id="UP000465302">
    <property type="component" value="Unassembled WGS sequence"/>
</dbReference>
<dbReference type="RefSeq" id="WP_163700811.1">
    <property type="nucleotide sequence ID" value="NZ_BLKS01000001.1"/>
</dbReference>
<dbReference type="EMBL" id="BLKS01000001">
    <property type="protein sequence ID" value="GFG51967.1"/>
    <property type="molecule type" value="Genomic_DNA"/>
</dbReference>
<feature type="region of interest" description="Disordered" evidence="1">
    <location>
        <begin position="220"/>
        <end position="314"/>
    </location>
</feature>
<feature type="region of interest" description="Disordered" evidence="1">
    <location>
        <begin position="337"/>
        <end position="460"/>
    </location>
</feature>
<feature type="compositionally biased region" description="Acidic residues" evidence="1">
    <location>
        <begin position="348"/>
        <end position="358"/>
    </location>
</feature>
<dbReference type="PRINTS" id="PR01217">
    <property type="entry name" value="PRICHEXTENSN"/>
</dbReference>
<accession>A0A7I9W3Q1</accession>
<name>A0A7I9W3Q1_MYCAG</name>
<feature type="compositionally biased region" description="Pro residues" evidence="1">
    <location>
        <begin position="409"/>
        <end position="438"/>
    </location>
</feature>
<feature type="compositionally biased region" description="Acidic residues" evidence="1">
    <location>
        <begin position="370"/>
        <end position="398"/>
    </location>
</feature>